<protein>
    <submittedName>
        <fullName evidence="1">Parallel beta-helix repeat protein</fullName>
    </submittedName>
</protein>
<sequence length="369" mass="39884">MSKGSFAILCTGLALVFSSAAAEKIDEKLCDLKSISGQNGKITLDGTCKYKGYIKIDKSNTRLDCNGATLIGNVGDKYGILVKGRGLNNITVSNCNLEGYDKAAVMIMSGLKSDELSRDYLKSYKLAPHDVLLQHLNIKGSRGNGVHFNGYVNNSTLQDSKISGSRGVAVYLGGSTQSITLEGNTFSSNGGVAEKKKREALAIDSSAKNIVKNNKFISNAAGGIFLYKNCGEHSDRPGATARWQSSNDNLITQNIFIGERVGIWVASRQSRDLSGWKCGDPSVGEGNKFYRDYANNNTITRNIFCRNKLSIKIEGDMNKLSGNKFDDVSKDVIQIPYLSKVKPDGSVSVGNVIGQPEQLDSEGRARCSM</sequence>
<organism evidence="1 2">
    <name type="scientific">Pseudomonas hunanensis</name>
    <dbReference type="NCBI Taxonomy" id="1247546"/>
    <lineage>
        <taxon>Bacteria</taxon>
        <taxon>Pseudomonadati</taxon>
        <taxon>Pseudomonadota</taxon>
        <taxon>Gammaproteobacteria</taxon>
        <taxon>Pseudomonadales</taxon>
        <taxon>Pseudomonadaceae</taxon>
        <taxon>Pseudomonas</taxon>
    </lineage>
</organism>
<name>A0ACC6K8G7_9PSED</name>
<evidence type="ECO:0000313" key="1">
    <source>
        <dbReference type="EMBL" id="MDR6714700.1"/>
    </source>
</evidence>
<dbReference type="Proteomes" id="UP001259587">
    <property type="component" value="Unassembled WGS sequence"/>
</dbReference>
<dbReference type="EMBL" id="JAVDTH010000033">
    <property type="protein sequence ID" value="MDR6714700.1"/>
    <property type="molecule type" value="Genomic_DNA"/>
</dbReference>
<keyword evidence="2" id="KW-1185">Reference proteome</keyword>
<accession>A0ACC6K8G7</accession>
<proteinExistence type="predicted"/>
<reference evidence="1" key="1">
    <citation type="submission" date="2023-07" db="EMBL/GenBank/DDBJ databases">
        <title>Sorghum-associated microbial communities from plants grown in Nebraska, USA.</title>
        <authorList>
            <person name="Schachtman D."/>
        </authorList>
    </citation>
    <scope>NUCLEOTIDE SEQUENCE</scope>
    <source>
        <strain evidence="1">BE56</strain>
    </source>
</reference>
<gene>
    <name evidence="1" type="ORF">J2W83_004336</name>
</gene>
<comment type="caution">
    <text evidence="1">The sequence shown here is derived from an EMBL/GenBank/DDBJ whole genome shotgun (WGS) entry which is preliminary data.</text>
</comment>
<evidence type="ECO:0000313" key="2">
    <source>
        <dbReference type="Proteomes" id="UP001259587"/>
    </source>
</evidence>